<name>A0ACB9FED4_ARCLA</name>
<keyword evidence="2" id="KW-1185">Reference proteome</keyword>
<gene>
    <name evidence="1" type="ORF">L6452_00258</name>
</gene>
<accession>A0ACB9FED4</accession>
<sequence length="79" mass="9177">MDFGFSGGENSVSRIVDPGFKSSLTPEKHRSPQNPNFPSILHQLGCDNSRWQRWMLKLCFLEKRLAEHYCISCKKFGMR</sequence>
<organism evidence="1 2">
    <name type="scientific">Arctium lappa</name>
    <name type="common">Greater burdock</name>
    <name type="synonym">Lappa major</name>
    <dbReference type="NCBI Taxonomy" id="4217"/>
    <lineage>
        <taxon>Eukaryota</taxon>
        <taxon>Viridiplantae</taxon>
        <taxon>Streptophyta</taxon>
        <taxon>Embryophyta</taxon>
        <taxon>Tracheophyta</taxon>
        <taxon>Spermatophyta</taxon>
        <taxon>Magnoliopsida</taxon>
        <taxon>eudicotyledons</taxon>
        <taxon>Gunneridae</taxon>
        <taxon>Pentapetalae</taxon>
        <taxon>asterids</taxon>
        <taxon>campanulids</taxon>
        <taxon>Asterales</taxon>
        <taxon>Asteraceae</taxon>
        <taxon>Carduoideae</taxon>
        <taxon>Cardueae</taxon>
        <taxon>Arctiinae</taxon>
        <taxon>Arctium</taxon>
    </lineage>
</organism>
<comment type="caution">
    <text evidence="1">The sequence shown here is derived from an EMBL/GenBank/DDBJ whole genome shotgun (WGS) entry which is preliminary data.</text>
</comment>
<evidence type="ECO:0000313" key="2">
    <source>
        <dbReference type="Proteomes" id="UP001055879"/>
    </source>
</evidence>
<dbReference type="EMBL" id="CM042047">
    <property type="protein sequence ID" value="KAI3769158.1"/>
    <property type="molecule type" value="Genomic_DNA"/>
</dbReference>
<proteinExistence type="predicted"/>
<dbReference type="Proteomes" id="UP001055879">
    <property type="component" value="Linkage Group LG01"/>
</dbReference>
<evidence type="ECO:0000313" key="1">
    <source>
        <dbReference type="EMBL" id="KAI3769158.1"/>
    </source>
</evidence>
<reference evidence="1 2" key="2">
    <citation type="journal article" date="2022" name="Mol. Ecol. Resour.">
        <title>The genomes of chicory, endive, great burdock and yacon provide insights into Asteraceae paleo-polyploidization history and plant inulin production.</title>
        <authorList>
            <person name="Fan W."/>
            <person name="Wang S."/>
            <person name="Wang H."/>
            <person name="Wang A."/>
            <person name="Jiang F."/>
            <person name="Liu H."/>
            <person name="Zhao H."/>
            <person name="Xu D."/>
            <person name="Zhang Y."/>
        </authorList>
    </citation>
    <scope>NUCLEOTIDE SEQUENCE [LARGE SCALE GENOMIC DNA]</scope>
    <source>
        <strain evidence="2">cv. Niubang</strain>
    </source>
</reference>
<protein>
    <submittedName>
        <fullName evidence="1">Uncharacterized protein</fullName>
    </submittedName>
</protein>
<reference evidence="2" key="1">
    <citation type="journal article" date="2022" name="Mol. Ecol. Resour.">
        <title>The genomes of chicory, endive, great burdock and yacon provide insights into Asteraceae palaeo-polyploidization history and plant inulin production.</title>
        <authorList>
            <person name="Fan W."/>
            <person name="Wang S."/>
            <person name="Wang H."/>
            <person name="Wang A."/>
            <person name="Jiang F."/>
            <person name="Liu H."/>
            <person name="Zhao H."/>
            <person name="Xu D."/>
            <person name="Zhang Y."/>
        </authorList>
    </citation>
    <scope>NUCLEOTIDE SEQUENCE [LARGE SCALE GENOMIC DNA]</scope>
    <source>
        <strain evidence="2">cv. Niubang</strain>
    </source>
</reference>